<evidence type="ECO:0000313" key="1">
    <source>
        <dbReference type="EMBL" id="KAJ9123886.1"/>
    </source>
</evidence>
<protein>
    <submittedName>
        <fullName evidence="1">Uncharacterized protein</fullName>
    </submittedName>
</protein>
<sequence>MIGEFGKTMPAPTTQTGVTLTTLTADHYEPSSQGPVFIGALEPRLSWRFQGHATNWVQKSYEVRITRRLPATTSNSEGEEETYTVQSDQNVLVPWPSSPLASRERAKINVRAYGTDGTPTPWATLNLEATLLDRSDWANTKVITVPTSFHKKEETKRPFHVRKSFHLSSPPTDGARVYVTALGLYEVETNGARVGDHLFAPGWQSYTHHLNYQTFDISELLQAGENIVGATVGEGWYAGSLGFGGGRRNIYGERIGLMLRLEVGGEIVLATDNAQGWEWSFGALMSSQIYDGEVFDASEVKKGWSSPRITNNNTNDNANSSVWSPAETIAAPQARLITPETPPVRETERLPTLEIITTPSGKTIIDFGQNLVGWCVFNRAPSTTAKSREIVLRHAEVLEDGELGVRPLRVAKCTDTVICTGGAGDSVLEGWQPKFTFHGFRYVEVSGWPDLQTTDISAVVVHTDLERTGFFECSHDKLNQLHRNVVWGWRGNSLSVPTDCPQRDERLGWTGDLQVFAPTASFLFNTAGFLSGWLKDVAVEQLIDGGGVPPVVVPNVLQHVPFHSPMAVWDDVTALTPWDLHQAFGDKRILRDQYESMTVWLDTGVQRGANGLYAPELIQLGDWLDPKAPADDPADCRTDSHLVANAYLVHVTSTVSRISEILGEEKRAGRYADDAARLKREFVKEYVSESGRMVSDSQTALALAIQFDLFSNEGQRKHAAERLATLVTREKFKVATGFAGTPIILQTLCNTGNLPLAYRMLQESKAPSWLYAVLMGSTTMWERWDSMLTDGKINPGEMTSFNHYAFGSVAAFMHGVIGGLSPLSPGWKKILIHPRPGGTVTSAKTRHVGPCGEISCEWEIRGDKLHVSVAVPPNSTAKVVLPGSTEEVGSGKKEYVVDYERDERWPPQPFKHPFMIPGNDTFVA</sequence>
<reference evidence="1" key="1">
    <citation type="submission" date="2023-04" db="EMBL/GenBank/DDBJ databases">
        <title>Draft Genome sequencing of Naganishia species isolated from polar environments using Oxford Nanopore Technology.</title>
        <authorList>
            <person name="Leo P."/>
            <person name="Venkateswaran K."/>
        </authorList>
    </citation>
    <scope>NUCLEOTIDE SEQUENCE</scope>
    <source>
        <strain evidence="1">MNA-CCFEE 5425</strain>
    </source>
</reference>
<proteinExistence type="predicted"/>
<name>A0ACC2XKI9_9TREE</name>
<gene>
    <name evidence="1" type="ORF">QFC22_000674</name>
</gene>
<organism evidence="1 2">
    <name type="scientific">Naganishia vaughanmartiniae</name>
    <dbReference type="NCBI Taxonomy" id="1424756"/>
    <lineage>
        <taxon>Eukaryota</taxon>
        <taxon>Fungi</taxon>
        <taxon>Dikarya</taxon>
        <taxon>Basidiomycota</taxon>
        <taxon>Agaricomycotina</taxon>
        <taxon>Tremellomycetes</taxon>
        <taxon>Filobasidiales</taxon>
        <taxon>Filobasidiaceae</taxon>
        <taxon>Naganishia</taxon>
    </lineage>
</organism>
<accession>A0ACC2XKI9</accession>
<evidence type="ECO:0000313" key="2">
    <source>
        <dbReference type="Proteomes" id="UP001243375"/>
    </source>
</evidence>
<comment type="caution">
    <text evidence="1">The sequence shown here is derived from an EMBL/GenBank/DDBJ whole genome shotgun (WGS) entry which is preliminary data.</text>
</comment>
<dbReference type="EMBL" id="JASBWU010000002">
    <property type="protein sequence ID" value="KAJ9123886.1"/>
    <property type="molecule type" value="Genomic_DNA"/>
</dbReference>
<keyword evidence="2" id="KW-1185">Reference proteome</keyword>
<dbReference type="Proteomes" id="UP001243375">
    <property type="component" value="Unassembled WGS sequence"/>
</dbReference>